<dbReference type="EMBL" id="HBGZ01024173">
    <property type="protein sequence ID" value="CAD9619338.1"/>
    <property type="molecule type" value="Transcribed_RNA"/>
</dbReference>
<evidence type="ECO:0000313" key="1">
    <source>
        <dbReference type="EMBL" id="CAD9619338.1"/>
    </source>
</evidence>
<accession>A0A7S2LZV8</accession>
<protein>
    <submittedName>
        <fullName evidence="1">Uncharacterized protein</fullName>
    </submittedName>
</protein>
<dbReference type="AlphaFoldDB" id="A0A7S2LZV8"/>
<organism evidence="1">
    <name type="scientific">Skeletonema marinoi</name>
    <dbReference type="NCBI Taxonomy" id="267567"/>
    <lineage>
        <taxon>Eukaryota</taxon>
        <taxon>Sar</taxon>
        <taxon>Stramenopiles</taxon>
        <taxon>Ochrophyta</taxon>
        <taxon>Bacillariophyta</taxon>
        <taxon>Coscinodiscophyceae</taxon>
        <taxon>Thalassiosirophycidae</taxon>
        <taxon>Thalassiosirales</taxon>
        <taxon>Skeletonemataceae</taxon>
        <taxon>Skeletonema</taxon>
        <taxon>Skeletonema marinoi-dohrnii complex</taxon>
    </lineage>
</organism>
<reference evidence="1" key="1">
    <citation type="submission" date="2021-01" db="EMBL/GenBank/DDBJ databases">
        <authorList>
            <person name="Corre E."/>
            <person name="Pelletier E."/>
            <person name="Niang G."/>
            <person name="Scheremetjew M."/>
            <person name="Finn R."/>
            <person name="Kale V."/>
            <person name="Holt S."/>
            <person name="Cochrane G."/>
            <person name="Meng A."/>
            <person name="Brown T."/>
            <person name="Cohen L."/>
        </authorList>
    </citation>
    <scope>NUCLEOTIDE SEQUENCE</scope>
    <source>
        <strain evidence="1">SM1012Den-03</strain>
    </source>
</reference>
<sequence length="218" mass="24857">MNSSVSKFQQQFYAYISTFDGNKKDFWHPDIQSKFNGVMHQSYAGIDTLKLIHANLFALGSKAVSFNCQRMSADVFFVKFRLVNGKTDITIEQLINTQEARVVQTSPGVDDAYLLNADVLPTAKSMTRARYQKSKCESPRSVACISKPNILTYRHRSHADNDDVLSSANSRARARSLKRECQSQRPEPADCMFRPNVLTYRHKSEGMITTSQIHHRRM</sequence>
<name>A0A7S2LZV8_9STRA</name>
<proteinExistence type="predicted"/>
<gene>
    <name evidence="1" type="ORF">SMAR0320_LOCUS17145</name>
</gene>